<dbReference type="Gene3D" id="3.40.50.1820">
    <property type="entry name" value="alpha/beta hydrolase"/>
    <property type="match status" value="1"/>
</dbReference>
<dbReference type="InterPro" id="IPR050300">
    <property type="entry name" value="GDXG_lipolytic_enzyme"/>
</dbReference>
<dbReference type="PANTHER" id="PTHR48081">
    <property type="entry name" value="AB HYDROLASE SUPERFAMILY PROTEIN C4A8.06C"/>
    <property type="match status" value="1"/>
</dbReference>
<reference evidence="3 4" key="1">
    <citation type="submission" date="2023-01" db="EMBL/GenBank/DDBJ databases">
        <title>Analysis of 21 Apiospora genomes using comparative genomics revels a genus with tremendous synthesis potential of carbohydrate active enzymes and secondary metabolites.</title>
        <authorList>
            <person name="Sorensen T."/>
        </authorList>
    </citation>
    <scope>NUCLEOTIDE SEQUENCE [LARGE SCALE GENOMIC DNA]</scope>
    <source>
        <strain evidence="3 4">CBS 24483</strain>
    </source>
</reference>
<dbReference type="SUPFAM" id="SSF53474">
    <property type="entry name" value="alpha/beta-Hydrolases"/>
    <property type="match status" value="1"/>
</dbReference>
<keyword evidence="4" id="KW-1185">Reference proteome</keyword>
<evidence type="ECO:0000313" key="4">
    <source>
        <dbReference type="Proteomes" id="UP001391051"/>
    </source>
</evidence>
<comment type="caution">
    <text evidence="3">The sequence shown here is derived from an EMBL/GenBank/DDBJ whole genome shotgun (WGS) entry which is preliminary data.</text>
</comment>
<gene>
    <name evidence="3" type="ORF">PG986_003450</name>
</gene>
<evidence type="ECO:0000256" key="1">
    <source>
        <dbReference type="ARBA" id="ARBA00022801"/>
    </source>
</evidence>
<feature type="domain" description="BD-FAE-like" evidence="2">
    <location>
        <begin position="51"/>
        <end position="167"/>
    </location>
</feature>
<protein>
    <recommendedName>
        <fullName evidence="2">BD-FAE-like domain-containing protein</fullName>
    </recommendedName>
</protein>
<keyword evidence="1" id="KW-0378">Hydrolase</keyword>
<dbReference type="InterPro" id="IPR029058">
    <property type="entry name" value="AB_hydrolase_fold"/>
</dbReference>
<dbReference type="EMBL" id="JAQQWE010000002">
    <property type="protein sequence ID" value="KAK7962625.1"/>
    <property type="molecule type" value="Genomic_DNA"/>
</dbReference>
<sequence length="331" mass="36033">MDQLPAFGRAIFQVVGPTVQAYTPLLLAHESEIRSTRREEYSFGPHERQTLDVYYPSEETTAQKGPKKVLVFVHGGGFVHNSKRNEEHSGGLTYGNVAHFFAARFGYTVVVTNYRRFDHGAVYPSGGEDVAAVVRWIAEELPSRHAGYEAGTDIFLLGNSAGGVHTATYALEPSLAGARDPFTTDDNARRGGRTGALLRGIALLGMPGHFKGMDAGPMAAPLHAYYGGADHHYAKSPVGLVEAAKARGDDARRPPTRGTPYLALTSELDPDDILQANRDFAEAWPWKELLTVESIPGHNHISPPLALATGIKREEEWAVKLAAWCESCVKE</sequence>
<dbReference type="Proteomes" id="UP001391051">
    <property type="component" value="Unassembled WGS sequence"/>
</dbReference>
<accession>A0ABR1QRP2</accession>
<dbReference type="Pfam" id="PF20434">
    <property type="entry name" value="BD-FAE"/>
    <property type="match status" value="1"/>
</dbReference>
<organism evidence="3 4">
    <name type="scientific">Apiospora aurea</name>
    <dbReference type="NCBI Taxonomy" id="335848"/>
    <lineage>
        <taxon>Eukaryota</taxon>
        <taxon>Fungi</taxon>
        <taxon>Dikarya</taxon>
        <taxon>Ascomycota</taxon>
        <taxon>Pezizomycotina</taxon>
        <taxon>Sordariomycetes</taxon>
        <taxon>Xylariomycetidae</taxon>
        <taxon>Amphisphaeriales</taxon>
        <taxon>Apiosporaceae</taxon>
        <taxon>Apiospora</taxon>
    </lineage>
</organism>
<name>A0ABR1QRP2_9PEZI</name>
<evidence type="ECO:0000259" key="2">
    <source>
        <dbReference type="Pfam" id="PF20434"/>
    </source>
</evidence>
<evidence type="ECO:0000313" key="3">
    <source>
        <dbReference type="EMBL" id="KAK7962625.1"/>
    </source>
</evidence>
<dbReference type="RefSeq" id="XP_066704736.1">
    <property type="nucleotide sequence ID" value="XM_066839672.1"/>
</dbReference>
<dbReference type="InterPro" id="IPR049492">
    <property type="entry name" value="BD-FAE-like_dom"/>
</dbReference>
<dbReference type="GeneID" id="92072734"/>
<proteinExistence type="predicted"/>